<dbReference type="Gene3D" id="2.70.98.10">
    <property type="match status" value="1"/>
</dbReference>
<gene>
    <name evidence="4" type="ORF">94</name>
</gene>
<dbReference type="EMBL" id="CGIH01000002">
    <property type="protein sequence ID" value="CFW97598.1"/>
    <property type="molecule type" value="Genomic_DNA"/>
</dbReference>
<evidence type="ECO:0000313" key="4">
    <source>
        <dbReference type="EMBL" id="CFW97598.1"/>
    </source>
</evidence>
<dbReference type="InterPro" id="IPR004300">
    <property type="entry name" value="Glyco_hydro_57_N"/>
</dbReference>
<keyword evidence="5" id="KW-1185">Reference proteome</keyword>
<dbReference type="Gene3D" id="3.20.110.20">
    <property type="match status" value="1"/>
</dbReference>
<dbReference type="InterPro" id="IPR014718">
    <property type="entry name" value="GH-type_carb-bd"/>
</dbReference>
<proteinExistence type="inferred from homology"/>
<evidence type="ECO:0000256" key="2">
    <source>
        <dbReference type="ARBA" id="ARBA00023277"/>
    </source>
</evidence>
<dbReference type="InterPro" id="IPR011330">
    <property type="entry name" value="Glyco_hydro/deAcase_b/a-brl"/>
</dbReference>
<name>A0A0E4G972_9FIRM</name>
<dbReference type="OrthoDB" id="8476at2"/>
<evidence type="ECO:0000313" key="5">
    <source>
        <dbReference type="Proteomes" id="UP000045545"/>
    </source>
</evidence>
<protein>
    <submittedName>
        <fullName evidence="4">Glycoside hydrolase/deacetylase, beta/alpha-barrel</fullName>
    </submittedName>
</protein>
<evidence type="ECO:0000256" key="1">
    <source>
        <dbReference type="ARBA" id="ARBA00006821"/>
    </source>
</evidence>
<sequence length="827" mass="95421">MKGYIAFCPHFHQPHFQLYKTREEAYLNSYQPWLKLLGEAVSLDKFFINLHFSGPFLYWFRDQKQDYLKNLKNLLGSGKIGIVGGFADEPFIQLSSRFDDYLYQLKEYDRLAHELFGVTAPEWQGIHLVERECGETLLAETSRAAGLLGAKPIYYLDAETFYLPHFAKPGGAADFCLKHFGFKDPFSFTTIAHLPSEIMYFALRDEIQGQEFTAVPVHTEYRYRLLKRNAFIPGDRIKVKPAHYLFYIKDALENACNLAAQYGREIKPVVLVFEDAEKMGQWSKDPQGDADWLMEFFRLVEQDDEVSFIGLRDYVEKVGFLDTYPVSSSHSYPEWENWTAKRGIRGVAFGDERLRRVMSRLRLLEEAQENFEKTVIEAHSADQFAGAMQEMVTRSILQSPERFEMVQTLLTQNYEIMFSEYYALINRVRNLLYQEDPKWASRHPCYGSSPYYDMQGLAYLELSDRLLMHLQSHLSGKPVEPDAILIKDWDFDGRDEILILNPQQTLAIDLEGGCVHYHHVLSAPLDGDHRHIAEILRRDFKEIKAYHSVYRYSCPLVMTETDSSMQTEFFPQGARRENCRNSLRCELLHFSDGEYTSLGNLEQASYNLDEVRTELDHSRVSLSCEQTVIYKEIVCTVTIRKHFLIFADRLQVIMKVNMDEKLADCFLVPQIVTSAAPSDEVAFCPVAWLGFNAPPGNSSITVQDIIAPEMEDAGLIDQQIDVSTLTATDYIYLINSGDGNRFAGRISYQFLGDAIEKMEVQPAVKYYYKDLVFAEQSRLGYQSSGIMLQPFIPVQDGEAEFIVDITWQLDCLDKEEEYQQVVQLIKR</sequence>
<dbReference type="Proteomes" id="UP000045545">
    <property type="component" value="Unassembled WGS sequence"/>
</dbReference>
<dbReference type="GO" id="GO:0016787">
    <property type="term" value="F:hydrolase activity"/>
    <property type="evidence" value="ECO:0007669"/>
    <property type="project" value="UniProtKB-KW"/>
</dbReference>
<comment type="similarity">
    <text evidence="1">Belongs to the glycosyl hydrolase 57 family.</text>
</comment>
<keyword evidence="2" id="KW-0119">Carbohydrate metabolism</keyword>
<dbReference type="STRING" id="690567.94"/>
<dbReference type="Pfam" id="PF03065">
    <property type="entry name" value="Glyco_hydro_57"/>
    <property type="match status" value="1"/>
</dbReference>
<organism evidence="4 5">
    <name type="scientific">Syntrophomonas zehnderi OL-4</name>
    <dbReference type="NCBI Taxonomy" id="690567"/>
    <lineage>
        <taxon>Bacteria</taxon>
        <taxon>Bacillati</taxon>
        <taxon>Bacillota</taxon>
        <taxon>Clostridia</taxon>
        <taxon>Eubacteriales</taxon>
        <taxon>Syntrophomonadaceae</taxon>
        <taxon>Syntrophomonas</taxon>
    </lineage>
</organism>
<dbReference type="RefSeq" id="WP_046494637.1">
    <property type="nucleotide sequence ID" value="NZ_CGIH01000002.1"/>
</dbReference>
<feature type="domain" description="Glycoside hydrolase family 57 N-terminal" evidence="3">
    <location>
        <begin position="27"/>
        <end position="120"/>
    </location>
</feature>
<dbReference type="GO" id="GO:0030246">
    <property type="term" value="F:carbohydrate binding"/>
    <property type="evidence" value="ECO:0007669"/>
    <property type="project" value="InterPro"/>
</dbReference>
<dbReference type="GO" id="GO:0005975">
    <property type="term" value="P:carbohydrate metabolic process"/>
    <property type="evidence" value="ECO:0007669"/>
    <property type="project" value="InterPro"/>
</dbReference>
<dbReference type="SUPFAM" id="SSF88713">
    <property type="entry name" value="Glycoside hydrolase/deacetylase"/>
    <property type="match status" value="1"/>
</dbReference>
<dbReference type="AlphaFoldDB" id="A0A0E4G972"/>
<evidence type="ECO:0000259" key="3">
    <source>
        <dbReference type="Pfam" id="PF03065"/>
    </source>
</evidence>
<keyword evidence="4" id="KW-0378">Hydrolase</keyword>
<reference evidence="4 5" key="1">
    <citation type="submission" date="2015-03" db="EMBL/GenBank/DDBJ databases">
        <authorList>
            <person name="Murphy D."/>
        </authorList>
    </citation>
    <scope>NUCLEOTIDE SEQUENCE [LARGE SCALE GENOMIC DNA]</scope>
    <source>
        <strain evidence="4 5">OL-4</strain>
    </source>
</reference>
<accession>A0A0E4G972</accession>